<dbReference type="NCBIfam" id="NF009365">
    <property type="entry name" value="PRK12722.1"/>
    <property type="match status" value="1"/>
</dbReference>
<comment type="caution">
    <text evidence="10">The sequence shown here is derived from an EMBL/GenBank/DDBJ whole genome shotgun (WGS) entry which is preliminary data.</text>
</comment>
<feature type="compositionally biased region" description="Basic residues" evidence="9">
    <location>
        <begin position="61"/>
        <end position="73"/>
    </location>
</feature>
<keyword evidence="6" id="KW-1015">Disulfide bond</keyword>
<evidence type="ECO:0000256" key="8">
    <source>
        <dbReference type="ARBA" id="ARBA00023163"/>
    </source>
</evidence>
<dbReference type="Gene3D" id="1.10.4000.10">
    <property type="entry name" value="Flagellar transcriptional activator FlhD"/>
    <property type="match status" value="1"/>
</dbReference>
<dbReference type="InterPro" id="IPR007944">
    <property type="entry name" value="FlhC"/>
</dbReference>
<evidence type="ECO:0000313" key="11">
    <source>
        <dbReference type="Proteomes" id="UP000187203"/>
    </source>
</evidence>
<keyword evidence="3" id="KW-0862">Zinc</keyword>
<keyword evidence="8" id="KW-0804">Transcription</keyword>
<keyword evidence="1" id="KW-0963">Cytoplasm</keyword>
<dbReference type="Proteomes" id="UP000187203">
    <property type="component" value="Unassembled WGS sequence"/>
</dbReference>
<dbReference type="SUPFAM" id="SSF63592">
    <property type="entry name" value="Flagellar transcriptional activator FlhD"/>
    <property type="match status" value="1"/>
</dbReference>
<name>A0A1R3L3F8_9ROSI</name>
<evidence type="ECO:0000313" key="10">
    <source>
        <dbReference type="EMBL" id="OMP13810.1"/>
    </source>
</evidence>
<evidence type="ECO:0008006" key="12">
    <source>
        <dbReference type="Google" id="ProtNLM"/>
    </source>
</evidence>
<evidence type="ECO:0000256" key="7">
    <source>
        <dbReference type="ARBA" id="ARBA00023159"/>
    </source>
</evidence>
<evidence type="ECO:0000256" key="3">
    <source>
        <dbReference type="ARBA" id="ARBA00022833"/>
    </source>
</evidence>
<gene>
    <name evidence="10" type="ORF">COLO4_00902</name>
</gene>
<keyword evidence="7" id="KW-0010">Activator</keyword>
<keyword evidence="2" id="KW-0479">Metal-binding</keyword>
<sequence>MVHPGPLRRQRLHLQRLLTDLKQLRHVFSDVSKKGQEVPATAPTAGNIRSVGIGEQPGEGRRKKIASTGHHHARPDASCTFTAHDGTYMDTQDIVSEISELNLTYLMLAQQMLAKDRDAALFRLGISEELADILLTMSPAQIVKLASTNMMLCRFRFDDHAILDQLSHLRRVFRRVQGLHFGWVASESGSSAMRHTSVMNEVEQIHLAAELISLGARLQLLEQETTLSRERLVKLYKEIRGESPPKGMLPFSADWFLTWSPNIHSSIFLNIYRFLGENSRSTGVRRLISAYKLYQEHIHVHEQEEVLSITRAWMMLKFFEGKMLHTVKCKRCTGHFVAHADDLHHDFVCGVCQPPSRAGKKKRVAAPVDAIAEKTVDA</sequence>
<evidence type="ECO:0000256" key="6">
    <source>
        <dbReference type="ARBA" id="ARBA00023157"/>
    </source>
</evidence>
<protein>
    <recommendedName>
        <fullName evidence="12">Flagellar transcriptional regulator FlhC</fullName>
    </recommendedName>
</protein>
<dbReference type="HAMAP" id="MF_01891">
    <property type="entry name" value="FhlC"/>
    <property type="match status" value="1"/>
</dbReference>
<evidence type="ECO:0000256" key="1">
    <source>
        <dbReference type="ARBA" id="ARBA00022490"/>
    </source>
</evidence>
<dbReference type="OrthoDB" id="10265525at2759"/>
<dbReference type="SUPFAM" id="SSF160930">
    <property type="entry name" value="FlhC-like"/>
    <property type="match status" value="1"/>
</dbReference>
<reference evidence="11" key="1">
    <citation type="submission" date="2013-09" db="EMBL/GenBank/DDBJ databases">
        <title>Corchorus olitorius genome sequencing.</title>
        <authorList>
            <person name="Alam M."/>
            <person name="Haque M.S."/>
            <person name="Islam M.S."/>
            <person name="Emdad E.M."/>
            <person name="Islam M.M."/>
            <person name="Ahmed B."/>
            <person name="Halim A."/>
            <person name="Hossen Q.M.M."/>
            <person name="Hossain M.Z."/>
            <person name="Ahmed R."/>
            <person name="Khan M.M."/>
            <person name="Islam R."/>
            <person name="Rashid M.M."/>
            <person name="Khan S.A."/>
            <person name="Rahman M.S."/>
            <person name="Alam M."/>
            <person name="Yahiya A.S."/>
            <person name="Khan M.S."/>
            <person name="Azam M.S."/>
            <person name="Haque T."/>
            <person name="Lashkar M.Z.H."/>
            <person name="Akhand A.I."/>
            <person name="Morshed G."/>
            <person name="Roy S."/>
            <person name="Uddin K.S."/>
            <person name="Rabeya T."/>
            <person name="Hossain A.S."/>
            <person name="Chowdhury A."/>
            <person name="Snigdha A.R."/>
            <person name="Mortoza M.S."/>
            <person name="Matin S.A."/>
            <person name="Hoque S.M.E."/>
            <person name="Islam M.K."/>
            <person name="Roy D.K."/>
            <person name="Haider R."/>
            <person name="Moosa M.M."/>
            <person name="Elias S.M."/>
            <person name="Hasan A.M."/>
            <person name="Jahan S."/>
            <person name="Shafiuddin M."/>
            <person name="Mahmood N."/>
            <person name="Shommy N.S."/>
        </authorList>
    </citation>
    <scope>NUCLEOTIDE SEQUENCE [LARGE SCALE GENOMIC DNA]</scope>
    <source>
        <strain evidence="11">cv. O-4</strain>
    </source>
</reference>
<accession>A0A1R3L3F8</accession>
<keyword evidence="11" id="KW-1185">Reference proteome</keyword>
<dbReference type="AlphaFoldDB" id="A0A1R3L3F8"/>
<dbReference type="InterPro" id="IPR036194">
    <property type="entry name" value="FlhD_sf"/>
</dbReference>
<dbReference type="EMBL" id="AWUE01003189">
    <property type="protein sequence ID" value="OMP13810.1"/>
    <property type="molecule type" value="Genomic_DNA"/>
</dbReference>
<dbReference type="HAMAP" id="MF_00725">
    <property type="entry name" value="FlhD"/>
    <property type="match status" value="1"/>
</dbReference>
<dbReference type="GO" id="GO:0003677">
    <property type="term" value="F:DNA binding"/>
    <property type="evidence" value="ECO:0007669"/>
    <property type="project" value="UniProtKB-KW"/>
</dbReference>
<evidence type="ECO:0000256" key="2">
    <source>
        <dbReference type="ARBA" id="ARBA00022723"/>
    </source>
</evidence>
<evidence type="ECO:0000256" key="5">
    <source>
        <dbReference type="ARBA" id="ARBA00023125"/>
    </source>
</evidence>
<dbReference type="GO" id="GO:0046872">
    <property type="term" value="F:metal ion binding"/>
    <property type="evidence" value="ECO:0007669"/>
    <property type="project" value="UniProtKB-KW"/>
</dbReference>
<proteinExistence type="inferred from homology"/>
<keyword evidence="5" id="KW-0238">DNA-binding</keyword>
<dbReference type="STRING" id="93759.A0A1R3L3F8"/>
<dbReference type="InterPro" id="IPR023559">
    <property type="entry name" value="Flagellar_FlhD"/>
</dbReference>
<evidence type="ECO:0000256" key="9">
    <source>
        <dbReference type="SAM" id="MobiDB-lite"/>
    </source>
</evidence>
<keyword evidence="4" id="KW-0805">Transcription regulation</keyword>
<evidence type="ECO:0000256" key="4">
    <source>
        <dbReference type="ARBA" id="ARBA00023015"/>
    </source>
</evidence>
<organism evidence="10 11">
    <name type="scientific">Corchorus olitorius</name>
    <dbReference type="NCBI Taxonomy" id="93759"/>
    <lineage>
        <taxon>Eukaryota</taxon>
        <taxon>Viridiplantae</taxon>
        <taxon>Streptophyta</taxon>
        <taxon>Embryophyta</taxon>
        <taxon>Tracheophyta</taxon>
        <taxon>Spermatophyta</taxon>
        <taxon>Magnoliopsida</taxon>
        <taxon>eudicotyledons</taxon>
        <taxon>Gunneridae</taxon>
        <taxon>Pentapetalae</taxon>
        <taxon>rosids</taxon>
        <taxon>malvids</taxon>
        <taxon>Malvales</taxon>
        <taxon>Malvaceae</taxon>
        <taxon>Grewioideae</taxon>
        <taxon>Apeibeae</taxon>
        <taxon>Corchorus</taxon>
    </lineage>
</organism>
<dbReference type="Pfam" id="PF05280">
    <property type="entry name" value="FlhC"/>
    <property type="match status" value="1"/>
</dbReference>
<dbReference type="GO" id="GO:0045893">
    <property type="term" value="P:positive regulation of DNA-templated transcription"/>
    <property type="evidence" value="ECO:0007669"/>
    <property type="project" value="InterPro"/>
</dbReference>
<feature type="region of interest" description="Disordered" evidence="9">
    <location>
        <begin position="35"/>
        <end position="76"/>
    </location>
</feature>
<dbReference type="NCBIfam" id="NF002783">
    <property type="entry name" value="PRK02909.1-1"/>
    <property type="match status" value="1"/>
</dbReference>
<dbReference type="Pfam" id="PF05247">
    <property type="entry name" value="FlhD"/>
    <property type="match status" value="1"/>
</dbReference>